<feature type="region of interest" description="Disordered" evidence="1">
    <location>
        <begin position="197"/>
        <end position="228"/>
    </location>
</feature>
<feature type="compositionally biased region" description="Low complexity" evidence="1">
    <location>
        <begin position="59"/>
        <end position="69"/>
    </location>
</feature>
<proteinExistence type="predicted"/>
<protein>
    <submittedName>
        <fullName evidence="2">Uncharacterized protein</fullName>
    </submittedName>
</protein>
<feature type="compositionally biased region" description="Pro residues" evidence="1">
    <location>
        <begin position="70"/>
        <end position="81"/>
    </location>
</feature>
<evidence type="ECO:0000256" key="1">
    <source>
        <dbReference type="SAM" id="MobiDB-lite"/>
    </source>
</evidence>
<keyword evidence="3" id="KW-1185">Reference proteome</keyword>
<reference evidence="2 3" key="1">
    <citation type="submission" date="2024-01" db="EMBL/GenBank/DDBJ databases">
        <authorList>
            <person name="Allen C."/>
            <person name="Tagirdzhanova G."/>
        </authorList>
    </citation>
    <scope>NUCLEOTIDE SEQUENCE [LARGE SCALE GENOMIC DNA]</scope>
</reference>
<evidence type="ECO:0000313" key="3">
    <source>
        <dbReference type="Proteomes" id="UP001642482"/>
    </source>
</evidence>
<evidence type="ECO:0000313" key="2">
    <source>
        <dbReference type="EMBL" id="CAK7217603.1"/>
    </source>
</evidence>
<accession>A0ABP0BDF3</accession>
<feature type="region of interest" description="Disordered" evidence="1">
    <location>
        <begin position="59"/>
        <end position="95"/>
    </location>
</feature>
<feature type="region of interest" description="Disordered" evidence="1">
    <location>
        <begin position="19"/>
        <end position="47"/>
    </location>
</feature>
<feature type="compositionally biased region" description="Low complexity" evidence="1">
    <location>
        <begin position="82"/>
        <end position="94"/>
    </location>
</feature>
<gene>
    <name evidence="2" type="ORF">SEUCBS140593_003265</name>
</gene>
<comment type="caution">
    <text evidence="2">The sequence shown here is derived from an EMBL/GenBank/DDBJ whole genome shotgun (WGS) entry which is preliminary data.</text>
</comment>
<name>A0ABP0BDF3_9PEZI</name>
<organism evidence="2 3">
    <name type="scientific">Sporothrix eucalyptigena</name>
    <dbReference type="NCBI Taxonomy" id="1812306"/>
    <lineage>
        <taxon>Eukaryota</taxon>
        <taxon>Fungi</taxon>
        <taxon>Dikarya</taxon>
        <taxon>Ascomycota</taxon>
        <taxon>Pezizomycotina</taxon>
        <taxon>Sordariomycetes</taxon>
        <taxon>Sordariomycetidae</taxon>
        <taxon>Ophiostomatales</taxon>
        <taxon>Ophiostomataceae</taxon>
        <taxon>Sporothrix</taxon>
    </lineage>
</organism>
<sequence>MGDGDLMISPVESDIEIQMGEDDHAFDTNTFPASKPTDKGKDTTEATASGIVAAKALAAAAAKTAASQPPQQPQKPQPPQAPQTSQQPAPAKPAEATVLPRVASIIPAMFVPLDADADLTQPFDPPRSRIERAKAMIDTLGYFRDGVRQGFVYLGDLDRQRIVAETRAREIAIKEARDKAEKAAREAANQPVTVPAKPLGKVAGKAPVKAKEPKESLPLPPNDDESISPDEIDAMLSNMRAPAVPGVDYNMVPTLEQMQAPIPFPPVGNVVLGGRRDAVRQISNIVEQILLQMSGYDAHMVQLRAHWLEVLEREQKLLDDKFGALPGGPSGTATSQADNGGKVAGGIATPALAAAETPDVAMSDT</sequence>
<feature type="region of interest" description="Disordered" evidence="1">
    <location>
        <begin position="322"/>
        <end position="342"/>
    </location>
</feature>
<dbReference type="Proteomes" id="UP001642482">
    <property type="component" value="Unassembled WGS sequence"/>
</dbReference>
<dbReference type="EMBL" id="CAWUHD010000024">
    <property type="protein sequence ID" value="CAK7217603.1"/>
    <property type="molecule type" value="Genomic_DNA"/>
</dbReference>